<evidence type="ECO:0000256" key="5">
    <source>
        <dbReference type="PROSITE-ProRule" id="PRU00742"/>
    </source>
</evidence>
<keyword evidence="7" id="KW-1185">Reference proteome</keyword>
<dbReference type="CDD" id="cd09988">
    <property type="entry name" value="Formimidoylglutamase"/>
    <property type="match status" value="1"/>
</dbReference>
<keyword evidence="4" id="KW-0464">Manganese</keyword>
<dbReference type="InterPro" id="IPR023696">
    <property type="entry name" value="Ureohydrolase_dom_sf"/>
</dbReference>
<gene>
    <name evidence="6" type="ORF">GCM10009118_19440</name>
</gene>
<evidence type="ECO:0000256" key="3">
    <source>
        <dbReference type="ARBA" id="ARBA00022808"/>
    </source>
</evidence>
<reference evidence="6 7" key="1">
    <citation type="journal article" date="2019" name="Int. J. Syst. Evol. Microbiol.">
        <title>The Global Catalogue of Microorganisms (GCM) 10K type strain sequencing project: providing services to taxonomists for standard genome sequencing and annotation.</title>
        <authorList>
            <consortium name="The Broad Institute Genomics Platform"/>
            <consortium name="The Broad Institute Genome Sequencing Center for Infectious Disease"/>
            <person name="Wu L."/>
            <person name="Ma J."/>
        </authorList>
    </citation>
    <scope>NUCLEOTIDE SEQUENCE [LARGE SCALE GENOMIC DNA]</scope>
    <source>
        <strain evidence="6 7">JCM 16083</strain>
    </source>
</reference>
<dbReference type="PANTHER" id="PTHR11358">
    <property type="entry name" value="ARGINASE/AGMATINASE"/>
    <property type="match status" value="1"/>
</dbReference>
<protein>
    <submittedName>
        <fullName evidence="6">Formimidoylglutamase</fullName>
    </submittedName>
</protein>
<evidence type="ECO:0000313" key="7">
    <source>
        <dbReference type="Proteomes" id="UP001501126"/>
    </source>
</evidence>
<evidence type="ECO:0000256" key="2">
    <source>
        <dbReference type="ARBA" id="ARBA00022801"/>
    </source>
</evidence>
<keyword evidence="2" id="KW-0378">Hydrolase</keyword>
<organism evidence="6 7">
    <name type="scientific">Wandonia haliotis</name>
    <dbReference type="NCBI Taxonomy" id="574963"/>
    <lineage>
        <taxon>Bacteria</taxon>
        <taxon>Pseudomonadati</taxon>
        <taxon>Bacteroidota</taxon>
        <taxon>Flavobacteriia</taxon>
        <taxon>Flavobacteriales</taxon>
        <taxon>Crocinitomicaceae</taxon>
        <taxon>Wandonia</taxon>
    </lineage>
</organism>
<dbReference type="SUPFAM" id="SSF52768">
    <property type="entry name" value="Arginase/deacetylase"/>
    <property type="match status" value="1"/>
</dbReference>
<accession>A0ABN1MRM2</accession>
<dbReference type="PANTHER" id="PTHR11358:SF35">
    <property type="entry name" value="FORMIMIDOYLGLUTAMASE"/>
    <property type="match status" value="1"/>
</dbReference>
<dbReference type="Pfam" id="PF00491">
    <property type="entry name" value="Arginase"/>
    <property type="match status" value="1"/>
</dbReference>
<proteinExistence type="inferred from homology"/>
<comment type="caution">
    <text evidence="6">The sequence shown here is derived from an EMBL/GenBank/DDBJ whole genome shotgun (WGS) entry which is preliminary data.</text>
</comment>
<name>A0ABN1MRM2_9FLAO</name>
<evidence type="ECO:0000256" key="1">
    <source>
        <dbReference type="ARBA" id="ARBA00022723"/>
    </source>
</evidence>
<evidence type="ECO:0000256" key="4">
    <source>
        <dbReference type="ARBA" id="ARBA00023211"/>
    </source>
</evidence>
<dbReference type="Gene3D" id="3.40.800.10">
    <property type="entry name" value="Ureohydrolase domain"/>
    <property type="match status" value="1"/>
</dbReference>
<dbReference type="RefSeq" id="WP_343787124.1">
    <property type="nucleotide sequence ID" value="NZ_BAAAFH010000011.1"/>
</dbReference>
<dbReference type="InterPro" id="IPR006035">
    <property type="entry name" value="Ureohydrolase"/>
</dbReference>
<comment type="similarity">
    <text evidence="5">Belongs to the arginase family.</text>
</comment>
<dbReference type="EMBL" id="BAAAFH010000011">
    <property type="protein sequence ID" value="GAA0875535.1"/>
    <property type="molecule type" value="Genomic_DNA"/>
</dbReference>
<sequence>MKKDFAFIDAQRQSAHLIRRNGEVKVGEKITFASGSIEESLQSFKGQYVLLGIEEDIGPRANGGFGGAMSAFKAFLSRFLNMQANQFMNTDNLMILGRAKFECVETEFESLRQAVGEMDEFLTEIIAKIYTYNKVPVVVGGGHNNAYPLMKAYFQTVGRTLDVVNLDPHADFRSMEGRHSGNSFSYAKHEGYLNSYTVHGLHKQYNSQEMLLRMEKEGVIFSCFEHYLDGERVLWSDAGEYAAIHKEGYGVELDLDSIENMPSSAMTPVGWSLFDTRRWLRQLAKENPVYFNFTEGAPDLDSNGNYKVGKALAYFVSDLIEK</sequence>
<keyword evidence="1" id="KW-0479">Metal-binding</keyword>
<dbReference type="PROSITE" id="PS51409">
    <property type="entry name" value="ARGINASE_2"/>
    <property type="match status" value="1"/>
</dbReference>
<dbReference type="Proteomes" id="UP001501126">
    <property type="component" value="Unassembled WGS sequence"/>
</dbReference>
<evidence type="ECO:0000313" key="6">
    <source>
        <dbReference type="EMBL" id="GAA0875535.1"/>
    </source>
</evidence>
<keyword evidence="3" id="KW-0369">Histidine metabolism</keyword>